<feature type="transmembrane region" description="Helical" evidence="6">
    <location>
        <begin position="422"/>
        <end position="439"/>
    </location>
</feature>
<dbReference type="PANTHER" id="PTHR42770:SF7">
    <property type="entry name" value="MEMBRANE PROTEIN"/>
    <property type="match status" value="1"/>
</dbReference>
<reference evidence="7 8" key="1">
    <citation type="submission" date="2020-08" db="EMBL/GenBank/DDBJ databases">
        <title>Functional genomics of gut bacteria from endangered species of beetles.</title>
        <authorList>
            <person name="Carlos-Shanley C."/>
        </authorList>
    </citation>
    <scope>NUCLEOTIDE SEQUENCE [LARGE SCALE GENOMIC DNA]</scope>
    <source>
        <strain evidence="7 8">S00202</strain>
    </source>
</reference>
<dbReference type="Proteomes" id="UP000557193">
    <property type="component" value="Unassembled WGS sequence"/>
</dbReference>
<dbReference type="InterPro" id="IPR004757">
    <property type="entry name" value="EtNH_permease"/>
</dbReference>
<feature type="transmembrane region" description="Helical" evidence="6">
    <location>
        <begin position="87"/>
        <end position="112"/>
    </location>
</feature>
<feature type="transmembrane region" description="Helical" evidence="6">
    <location>
        <begin position="397"/>
        <end position="416"/>
    </location>
</feature>
<dbReference type="Pfam" id="PF13520">
    <property type="entry name" value="AA_permease_2"/>
    <property type="match status" value="1"/>
</dbReference>
<keyword evidence="2" id="KW-1003">Cell membrane</keyword>
<feature type="transmembrane region" description="Helical" evidence="6">
    <location>
        <begin position="228"/>
        <end position="255"/>
    </location>
</feature>
<organism evidence="7 8">
    <name type="scientific">Pseudomonas fluvialis</name>
    <dbReference type="NCBI Taxonomy" id="1793966"/>
    <lineage>
        <taxon>Bacteria</taxon>
        <taxon>Pseudomonadati</taxon>
        <taxon>Pseudomonadota</taxon>
        <taxon>Gammaproteobacteria</taxon>
        <taxon>Pseudomonadales</taxon>
        <taxon>Pseudomonadaceae</taxon>
        <taxon>Pseudomonas</taxon>
    </lineage>
</organism>
<feature type="transmembrane region" description="Helical" evidence="6">
    <location>
        <begin position="185"/>
        <end position="207"/>
    </location>
</feature>
<proteinExistence type="predicted"/>
<evidence type="ECO:0000256" key="4">
    <source>
        <dbReference type="ARBA" id="ARBA00022989"/>
    </source>
</evidence>
<keyword evidence="3 6" id="KW-0812">Transmembrane</keyword>
<gene>
    <name evidence="7" type="ORF">HNP49_003565</name>
</gene>
<dbReference type="InterPro" id="IPR050367">
    <property type="entry name" value="APC_superfamily"/>
</dbReference>
<dbReference type="GO" id="GO:0022857">
    <property type="term" value="F:transmembrane transporter activity"/>
    <property type="evidence" value="ECO:0007669"/>
    <property type="project" value="InterPro"/>
</dbReference>
<dbReference type="RefSeq" id="WP_184685536.1">
    <property type="nucleotide sequence ID" value="NZ_JACHLL010000008.1"/>
</dbReference>
<comment type="subcellular location">
    <subcellularLocation>
        <location evidence="1">Cell membrane</location>
        <topology evidence="1">Multi-pass membrane protein</topology>
    </subcellularLocation>
</comment>
<evidence type="ECO:0000256" key="5">
    <source>
        <dbReference type="ARBA" id="ARBA00023136"/>
    </source>
</evidence>
<dbReference type="GO" id="GO:0005886">
    <property type="term" value="C:plasma membrane"/>
    <property type="evidence" value="ECO:0007669"/>
    <property type="project" value="UniProtKB-SubCell"/>
</dbReference>
<dbReference type="NCBIfam" id="TIGR00908">
    <property type="entry name" value="2A0305"/>
    <property type="match status" value="1"/>
</dbReference>
<sequence>MGTTLKASLGTPHLWGIAVGLVISGEYFGWSYGWGVAGTLGFLITALLVATMYTCFIFSFTELTTAIPHAGGPFAYSRRAFGERGGLIAGLATLIEFVFAPPAIAMAIGAYLNVQFPGLDPKLAAVGAYIIFMGLNIVGVSIAATFELVVTILAVVELLVFMGVVAPGFSFSNFVLNGWAGSNEFSLGAISGIFAAIPFAIWFFLAIEGAAMAAEEAKDPQRTIPKAYISGILTLVLLALGVMIFAGGVGDWTVLSNINDPLPQAMKTVVGENSGWLHMLVWIGLFGLVASFHGIILGYSRQFFALARAGYLPAGLAKLNRFHTPHRAIIAGGLIGIAAIYSDGLINLQGMSLTAAMITMSVFGAIVMYIMSMLSLFRLRQTEPNLPRSFMAPGYPVIPAIALALALVCLVAMAWFNTTIGLIFLGFMAAGFVWFQFTAHHREAAAGDTLLTGGAA</sequence>
<protein>
    <submittedName>
        <fullName evidence="7">Ethanolamine permease</fullName>
    </submittedName>
</protein>
<feature type="transmembrane region" description="Helical" evidence="6">
    <location>
        <begin position="12"/>
        <end position="30"/>
    </location>
</feature>
<feature type="transmembrane region" description="Helical" evidence="6">
    <location>
        <begin position="275"/>
        <end position="299"/>
    </location>
</feature>
<comment type="caution">
    <text evidence="7">The sequence shown here is derived from an EMBL/GenBank/DDBJ whole genome shotgun (WGS) entry which is preliminary data.</text>
</comment>
<dbReference type="EMBL" id="JACHLL010000008">
    <property type="protein sequence ID" value="MBB6343363.1"/>
    <property type="molecule type" value="Genomic_DNA"/>
</dbReference>
<keyword evidence="4 6" id="KW-1133">Transmembrane helix</keyword>
<evidence type="ECO:0000256" key="3">
    <source>
        <dbReference type="ARBA" id="ARBA00022692"/>
    </source>
</evidence>
<name>A0A7X0BVG7_9PSED</name>
<evidence type="ECO:0000256" key="2">
    <source>
        <dbReference type="ARBA" id="ARBA00022475"/>
    </source>
</evidence>
<accession>A0A7X0BVG7</accession>
<feature type="transmembrane region" description="Helical" evidence="6">
    <location>
        <begin position="354"/>
        <end position="377"/>
    </location>
</feature>
<feature type="transmembrane region" description="Helical" evidence="6">
    <location>
        <begin position="328"/>
        <end position="348"/>
    </location>
</feature>
<dbReference type="PANTHER" id="PTHR42770">
    <property type="entry name" value="AMINO ACID TRANSPORTER-RELATED"/>
    <property type="match status" value="1"/>
</dbReference>
<evidence type="ECO:0000313" key="7">
    <source>
        <dbReference type="EMBL" id="MBB6343363.1"/>
    </source>
</evidence>
<feature type="transmembrane region" description="Helical" evidence="6">
    <location>
        <begin position="124"/>
        <end position="146"/>
    </location>
</feature>
<evidence type="ECO:0000256" key="6">
    <source>
        <dbReference type="SAM" id="Phobius"/>
    </source>
</evidence>
<dbReference type="PIRSF" id="PIRSF006060">
    <property type="entry name" value="AA_transporter"/>
    <property type="match status" value="1"/>
</dbReference>
<keyword evidence="8" id="KW-1185">Reference proteome</keyword>
<keyword evidence="5 6" id="KW-0472">Membrane</keyword>
<dbReference type="InterPro" id="IPR002293">
    <property type="entry name" value="AA/rel_permease1"/>
</dbReference>
<dbReference type="Gene3D" id="1.20.1740.10">
    <property type="entry name" value="Amino acid/polyamine transporter I"/>
    <property type="match status" value="1"/>
</dbReference>
<dbReference type="AlphaFoldDB" id="A0A7X0BVG7"/>
<evidence type="ECO:0000256" key="1">
    <source>
        <dbReference type="ARBA" id="ARBA00004651"/>
    </source>
</evidence>
<evidence type="ECO:0000313" key="8">
    <source>
        <dbReference type="Proteomes" id="UP000557193"/>
    </source>
</evidence>
<feature type="transmembrane region" description="Helical" evidence="6">
    <location>
        <begin position="36"/>
        <end position="60"/>
    </location>
</feature>
<feature type="transmembrane region" description="Helical" evidence="6">
    <location>
        <begin position="158"/>
        <end position="179"/>
    </location>
</feature>